<dbReference type="PROSITE" id="PS52029">
    <property type="entry name" value="LD_TPASE"/>
    <property type="match status" value="1"/>
</dbReference>
<keyword evidence="4" id="KW-0808">Transferase</keyword>
<accession>B8EMS3</accession>
<name>B8EMS3_METSB</name>
<evidence type="ECO:0000256" key="10">
    <source>
        <dbReference type="SAM" id="MobiDB-lite"/>
    </source>
</evidence>
<feature type="signal peptide" evidence="11">
    <location>
        <begin position="1"/>
        <end position="24"/>
    </location>
</feature>
<dbReference type="GO" id="GO:0071555">
    <property type="term" value="P:cell wall organization"/>
    <property type="evidence" value="ECO:0007669"/>
    <property type="project" value="UniProtKB-UniRule"/>
</dbReference>
<dbReference type="HOGENOM" id="CLU_042399_0_2_5"/>
<keyword evidence="5" id="KW-0378">Hydrolase</keyword>
<keyword evidence="8 9" id="KW-0961">Cell wall biogenesis/degradation</keyword>
<dbReference type="FunFam" id="2.40.440.10:FF:000002">
    <property type="entry name" value="L,D-transpeptidase ErfK/SrfK"/>
    <property type="match status" value="1"/>
</dbReference>
<evidence type="ECO:0000256" key="8">
    <source>
        <dbReference type="ARBA" id="ARBA00023316"/>
    </source>
</evidence>
<feature type="compositionally biased region" description="Basic and acidic residues" evidence="10">
    <location>
        <begin position="91"/>
        <end position="100"/>
    </location>
</feature>
<dbReference type="GO" id="GO:0071972">
    <property type="term" value="F:peptidoglycan L,D-transpeptidase activity"/>
    <property type="evidence" value="ECO:0007669"/>
    <property type="project" value="TreeGrafter"/>
</dbReference>
<dbReference type="RefSeq" id="WP_012592820.1">
    <property type="nucleotide sequence ID" value="NC_011666.1"/>
</dbReference>
<evidence type="ECO:0000313" key="13">
    <source>
        <dbReference type="EMBL" id="ACK52752.1"/>
    </source>
</evidence>
<proteinExistence type="inferred from homology"/>
<dbReference type="AlphaFoldDB" id="B8EMS3"/>
<feature type="active site" description="Proton donor/acceptor" evidence="9">
    <location>
        <position position="217"/>
    </location>
</feature>
<evidence type="ECO:0000256" key="9">
    <source>
        <dbReference type="PROSITE-ProRule" id="PRU01373"/>
    </source>
</evidence>
<dbReference type="InterPro" id="IPR038063">
    <property type="entry name" value="Transpep_catalytic_dom"/>
</dbReference>
<evidence type="ECO:0000256" key="11">
    <source>
        <dbReference type="SAM" id="SignalP"/>
    </source>
</evidence>
<feature type="region of interest" description="Disordered" evidence="10">
    <location>
        <begin position="75"/>
        <end position="102"/>
    </location>
</feature>
<dbReference type="GO" id="GO:0008360">
    <property type="term" value="P:regulation of cell shape"/>
    <property type="evidence" value="ECO:0007669"/>
    <property type="project" value="UniProtKB-UniRule"/>
</dbReference>
<feature type="domain" description="L,D-TPase catalytic" evidence="12">
    <location>
        <begin position="124"/>
        <end position="257"/>
    </location>
</feature>
<dbReference type="PANTHER" id="PTHR30582">
    <property type="entry name" value="L,D-TRANSPEPTIDASE"/>
    <property type="match status" value="1"/>
</dbReference>
<dbReference type="Proteomes" id="UP000002257">
    <property type="component" value="Chromosome"/>
</dbReference>
<keyword evidence="14" id="KW-1185">Reference proteome</keyword>
<dbReference type="EMBL" id="CP001280">
    <property type="protein sequence ID" value="ACK52752.1"/>
    <property type="molecule type" value="Genomic_DNA"/>
</dbReference>
<dbReference type="eggNOG" id="COG1376">
    <property type="taxonomic scope" value="Bacteria"/>
</dbReference>
<feature type="active site" description="Nucleophile" evidence="9">
    <location>
        <position position="233"/>
    </location>
</feature>
<evidence type="ECO:0000256" key="6">
    <source>
        <dbReference type="ARBA" id="ARBA00022960"/>
    </source>
</evidence>
<dbReference type="Pfam" id="PF03734">
    <property type="entry name" value="YkuD"/>
    <property type="match status" value="1"/>
</dbReference>
<evidence type="ECO:0000259" key="12">
    <source>
        <dbReference type="PROSITE" id="PS52029"/>
    </source>
</evidence>
<dbReference type="UniPathway" id="UPA00219"/>
<dbReference type="OrthoDB" id="9813664at2"/>
<dbReference type="GO" id="GO:0016757">
    <property type="term" value="F:glycosyltransferase activity"/>
    <property type="evidence" value="ECO:0007669"/>
    <property type="project" value="UniProtKB-KW"/>
</dbReference>
<evidence type="ECO:0000256" key="3">
    <source>
        <dbReference type="ARBA" id="ARBA00022676"/>
    </source>
</evidence>
<dbReference type="STRING" id="395965.Msil_3870"/>
<dbReference type="InterPro" id="IPR050979">
    <property type="entry name" value="LD-transpeptidase"/>
</dbReference>
<dbReference type="GO" id="GO:0005576">
    <property type="term" value="C:extracellular region"/>
    <property type="evidence" value="ECO:0007669"/>
    <property type="project" value="TreeGrafter"/>
</dbReference>
<keyword evidence="11" id="KW-0732">Signal</keyword>
<dbReference type="MEROPS" id="C82.003"/>
<dbReference type="KEGG" id="msl:Msil_3870"/>
<keyword evidence="7 9" id="KW-0573">Peptidoglycan synthesis</keyword>
<keyword evidence="3" id="KW-0328">Glycosyltransferase</keyword>
<comment type="pathway">
    <text evidence="1 9">Cell wall biogenesis; peptidoglycan biosynthesis.</text>
</comment>
<dbReference type="PANTHER" id="PTHR30582:SF24">
    <property type="entry name" value="L,D-TRANSPEPTIDASE ERFK_SRFK-RELATED"/>
    <property type="match status" value="1"/>
</dbReference>
<evidence type="ECO:0000256" key="1">
    <source>
        <dbReference type="ARBA" id="ARBA00004752"/>
    </source>
</evidence>
<feature type="compositionally biased region" description="Low complexity" evidence="10">
    <location>
        <begin position="75"/>
        <end position="84"/>
    </location>
</feature>
<dbReference type="CDD" id="cd16913">
    <property type="entry name" value="YkuD_like"/>
    <property type="match status" value="1"/>
</dbReference>
<keyword evidence="6 9" id="KW-0133">Cell shape</keyword>
<evidence type="ECO:0000256" key="5">
    <source>
        <dbReference type="ARBA" id="ARBA00022801"/>
    </source>
</evidence>
<dbReference type="SUPFAM" id="SSF141523">
    <property type="entry name" value="L,D-transpeptidase catalytic domain-like"/>
    <property type="match status" value="1"/>
</dbReference>
<gene>
    <name evidence="13" type="ordered locus">Msil_3870</name>
</gene>
<reference evidence="13 14" key="1">
    <citation type="journal article" date="2010" name="J. Bacteriol.">
        <title>Complete genome sequence of the aerobic facultative methanotroph Methylocella silvestris BL2.</title>
        <authorList>
            <person name="Chen Y."/>
            <person name="Crombie A."/>
            <person name="Rahman M.T."/>
            <person name="Dedysh S.N."/>
            <person name="Liesack W."/>
            <person name="Stott M.B."/>
            <person name="Alam M."/>
            <person name="Theisen A.R."/>
            <person name="Murrell J.C."/>
            <person name="Dunfield P.F."/>
        </authorList>
    </citation>
    <scope>NUCLEOTIDE SEQUENCE [LARGE SCALE GENOMIC DNA]</scope>
    <source>
        <strain evidence="14">DSM 15510 / CIP 108128 / LMG 27833 / NCIMB 13906 / BL2</strain>
    </source>
</reference>
<evidence type="ECO:0000256" key="4">
    <source>
        <dbReference type="ARBA" id="ARBA00022679"/>
    </source>
</evidence>
<dbReference type="Gene3D" id="2.40.440.10">
    <property type="entry name" value="L,D-transpeptidase catalytic domain-like"/>
    <property type="match status" value="1"/>
</dbReference>
<evidence type="ECO:0000313" key="14">
    <source>
        <dbReference type="Proteomes" id="UP000002257"/>
    </source>
</evidence>
<organism evidence="13 14">
    <name type="scientific">Methylocella silvestris (strain DSM 15510 / CIP 108128 / LMG 27833 / NCIMB 13906 / BL2)</name>
    <dbReference type="NCBI Taxonomy" id="395965"/>
    <lineage>
        <taxon>Bacteria</taxon>
        <taxon>Pseudomonadati</taxon>
        <taxon>Pseudomonadota</taxon>
        <taxon>Alphaproteobacteria</taxon>
        <taxon>Hyphomicrobiales</taxon>
        <taxon>Beijerinckiaceae</taxon>
        <taxon>Methylocella</taxon>
    </lineage>
</organism>
<protein>
    <submittedName>
        <fullName evidence="13">ErfK/YbiS/YcfS/YnhG family protein</fullName>
    </submittedName>
</protein>
<feature type="chain" id="PRO_5002868377" evidence="11">
    <location>
        <begin position="25"/>
        <end position="257"/>
    </location>
</feature>
<evidence type="ECO:0000256" key="7">
    <source>
        <dbReference type="ARBA" id="ARBA00022984"/>
    </source>
</evidence>
<evidence type="ECO:0000256" key="2">
    <source>
        <dbReference type="ARBA" id="ARBA00005992"/>
    </source>
</evidence>
<dbReference type="GO" id="GO:0018104">
    <property type="term" value="P:peptidoglycan-protein cross-linking"/>
    <property type="evidence" value="ECO:0007669"/>
    <property type="project" value="TreeGrafter"/>
</dbReference>
<comment type="similarity">
    <text evidence="2">Belongs to the YkuD family.</text>
</comment>
<dbReference type="InterPro" id="IPR005490">
    <property type="entry name" value="LD_TPept_cat_dom"/>
</dbReference>
<sequence>MHAARRSFATFAALLLIAASGALAPEPARAQWRSYSGYEAYPFYPPAPLPAYPDYPLPPGARPYGSRPVARGGDPYYGGYYPDPESGGEAYEPHGGDPRSSELAVNHNQRTAMVVPNPTNEPPGTIVIDTHSRHLYLVQPGGRAIQYGIGVGRQGFEWKGTARIGRKAEWPRWIPPKEMLARRPDLPDSMDGGLENPLGARALYLYQGNKDTLFRIHGTNEPNTIGQAVSSGCIRMMNADVMDLYERVGVGVRVVVL</sequence>